<gene>
    <name evidence="1" type="ORF">WJU22_26640</name>
</gene>
<dbReference type="EMBL" id="CP150096">
    <property type="protein sequence ID" value="WZN46469.1"/>
    <property type="molecule type" value="Genomic_DNA"/>
</dbReference>
<keyword evidence="2" id="KW-1185">Reference proteome</keyword>
<proteinExistence type="predicted"/>
<sequence>MRSFLAICLLALTSVHFGTRITGYMQCMVKAYVIDHRAFAEDCGCAKIMAAAFGNALPEERQMLSAPVTLKFADVALQTESSRPAVSGAVAKPFTGWVDERYPSPAAGAIFRPPC</sequence>
<evidence type="ECO:0000313" key="2">
    <source>
        <dbReference type="Proteomes" id="UP001449657"/>
    </source>
</evidence>
<reference evidence="1 2" key="1">
    <citation type="submission" date="2024-03" db="EMBL/GenBank/DDBJ databases">
        <title>Chitinophaga caseinilytica sp. nov., a casein hydrolysing bacterium isolated from forest soil.</title>
        <authorList>
            <person name="Lee D.S."/>
            <person name="Han D.M."/>
            <person name="Baek J.H."/>
            <person name="Choi D.G."/>
            <person name="Jeon J.H."/>
            <person name="Jeon C.O."/>
        </authorList>
    </citation>
    <scope>NUCLEOTIDE SEQUENCE [LARGE SCALE GENOMIC DNA]</scope>
    <source>
        <strain evidence="1 2">KACC 19118</strain>
    </source>
</reference>
<dbReference type="Proteomes" id="UP001449657">
    <property type="component" value="Chromosome"/>
</dbReference>
<evidence type="ECO:0000313" key="1">
    <source>
        <dbReference type="EMBL" id="WZN46469.1"/>
    </source>
</evidence>
<name>A0ABZ2Z3W7_9BACT</name>
<protein>
    <submittedName>
        <fullName evidence="1">Uncharacterized protein</fullName>
    </submittedName>
</protein>
<accession>A0ABZ2Z3W7</accession>
<organism evidence="1 2">
    <name type="scientific">Chitinophaga caseinilytica</name>
    <dbReference type="NCBI Taxonomy" id="2267521"/>
    <lineage>
        <taxon>Bacteria</taxon>
        <taxon>Pseudomonadati</taxon>
        <taxon>Bacteroidota</taxon>
        <taxon>Chitinophagia</taxon>
        <taxon>Chitinophagales</taxon>
        <taxon>Chitinophagaceae</taxon>
        <taxon>Chitinophaga</taxon>
    </lineage>
</organism>
<dbReference type="RefSeq" id="WP_341841167.1">
    <property type="nucleotide sequence ID" value="NZ_CP149792.1"/>
</dbReference>